<sequence>MPSEITSGIIQEDIHKYNATKWIENALKVGKVNSISFKELKKPKSLNTGNFGCIMKAIWTKTNNYVVYKKLTNTEAIRGDVLEAFIHELQIHLRLDYSERIVRCLGISQGNGTRETTIPGTPKDYELIYKRCWRQEPKQRPTIEEVLDDFAKMNFGTDKSPSVKDVYVEFDPEIANDHNNQTSESQFINFLENH</sequence>
<dbReference type="AlphaFoldDB" id="A0A9N9C6C0"/>
<dbReference type="SUPFAM" id="SSF56112">
    <property type="entry name" value="Protein kinase-like (PK-like)"/>
    <property type="match status" value="1"/>
</dbReference>
<dbReference type="EMBL" id="CAJVPP010002220">
    <property type="protein sequence ID" value="CAG8592298.1"/>
    <property type="molecule type" value="Genomic_DNA"/>
</dbReference>
<dbReference type="InterPro" id="IPR011009">
    <property type="entry name" value="Kinase-like_dom_sf"/>
</dbReference>
<proteinExistence type="predicted"/>
<reference evidence="1" key="1">
    <citation type="submission" date="2021-06" db="EMBL/GenBank/DDBJ databases">
        <authorList>
            <person name="Kallberg Y."/>
            <person name="Tangrot J."/>
            <person name="Rosling A."/>
        </authorList>
    </citation>
    <scope>NUCLEOTIDE SEQUENCE</scope>
    <source>
        <strain evidence="1">87-6 pot B 2015</strain>
    </source>
</reference>
<evidence type="ECO:0000313" key="1">
    <source>
        <dbReference type="EMBL" id="CAG8592298.1"/>
    </source>
</evidence>
<accession>A0A9N9C6C0</accession>
<gene>
    <name evidence="1" type="ORF">FMOSSE_LOCUS8505</name>
</gene>
<evidence type="ECO:0000313" key="2">
    <source>
        <dbReference type="Proteomes" id="UP000789375"/>
    </source>
</evidence>
<dbReference type="Gene3D" id="3.30.200.20">
    <property type="entry name" value="Phosphorylase Kinase, domain 1"/>
    <property type="match status" value="1"/>
</dbReference>
<organism evidence="1 2">
    <name type="scientific">Funneliformis mosseae</name>
    <name type="common">Endomycorrhizal fungus</name>
    <name type="synonym">Glomus mosseae</name>
    <dbReference type="NCBI Taxonomy" id="27381"/>
    <lineage>
        <taxon>Eukaryota</taxon>
        <taxon>Fungi</taxon>
        <taxon>Fungi incertae sedis</taxon>
        <taxon>Mucoromycota</taxon>
        <taxon>Glomeromycotina</taxon>
        <taxon>Glomeromycetes</taxon>
        <taxon>Glomerales</taxon>
        <taxon>Glomeraceae</taxon>
        <taxon>Funneliformis</taxon>
    </lineage>
</organism>
<protein>
    <submittedName>
        <fullName evidence="1">6468_t:CDS:1</fullName>
    </submittedName>
</protein>
<keyword evidence="2" id="KW-1185">Reference proteome</keyword>
<comment type="caution">
    <text evidence="1">The sequence shown here is derived from an EMBL/GenBank/DDBJ whole genome shotgun (WGS) entry which is preliminary data.</text>
</comment>
<dbReference type="Proteomes" id="UP000789375">
    <property type="component" value="Unassembled WGS sequence"/>
</dbReference>
<dbReference type="Gene3D" id="1.10.510.10">
    <property type="entry name" value="Transferase(Phosphotransferase) domain 1"/>
    <property type="match status" value="1"/>
</dbReference>
<name>A0A9N9C6C0_FUNMO</name>